<evidence type="ECO:0000256" key="1">
    <source>
        <dbReference type="SAM" id="MobiDB-lite"/>
    </source>
</evidence>
<feature type="chain" id="PRO_5046245317" evidence="2">
    <location>
        <begin position="23"/>
        <end position="139"/>
    </location>
</feature>
<dbReference type="Pfam" id="PF11776">
    <property type="entry name" value="RcnB"/>
    <property type="match status" value="1"/>
</dbReference>
<dbReference type="RefSeq" id="WP_284396335.1">
    <property type="nucleotide sequence ID" value="NZ_BSNQ01000003.1"/>
</dbReference>
<keyword evidence="2" id="KW-0732">Signal</keyword>
<gene>
    <name evidence="3" type="ORF">ISP13_15070</name>
</gene>
<reference evidence="3 4" key="1">
    <citation type="submission" date="2020-10" db="EMBL/GenBank/DDBJ databases">
        <title>Phylogeny of dyella-like bacteria.</title>
        <authorList>
            <person name="Fu J."/>
        </authorList>
    </citation>
    <scope>NUCLEOTIDE SEQUENCE [LARGE SCALE GENOMIC DNA]</scope>
    <source>
        <strain evidence="3 4">DHOB07</strain>
    </source>
</reference>
<proteinExistence type="predicted"/>
<protein>
    <submittedName>
        <fullName evidence="3">RcnB family protein</fullName>
    </submittedName>
</protein>
<name>A0ABW8IZU0_9GAMM</name>
<dbReference type="Proteomes" id="UP001620405">
    <property type="component" value="Unassembled WGS sequence"/>
</dbReference>
<dbReference type="EMBL" id="JADIKG010000013">
    <property type="protein sequence ID" value="MFK2874864.1"/>
    <property type="molecule type" value="Genomic_DNA"/>
</dbReference>
<keyword evidence="4" id="KW-1185">Reference proteome</keyword>
<organism evidence="3 4">
    <name type="scientific">Dyella lipolytica</name>
    <dbReference type="NCBI Taxonomy" id="1867835"/>
    <lineage>
        <taxon>Bacteria</taxon>
        <taxon>Pseudomonadati</taxon>
        <taxon>Pseudomonadota</taxon>
        <taxon>Gammaproteobacteria</taxon>
        <taxon>Lysobacterales</taxon>
        <taxon>Rhodanobacteraceae</taxon>
        <taxon>Dyella</taxon>
    </lineage>
</organism>
<dbReference type="InterPro" id="IPR024572">
    <property type="entry name" value="RcnB"/>
</dbReference>
<comment type="caution">
    <text evidence="3">The sequence shown here is derived from an EMBL/GenBank/DDBJ whole genome shotgun (WGS) entry which is preliminary data.</text>
</comment>
<evidence type="ECO:0000313" key="4">
    <source>
        <dbReference type="Proteomes" id="UP001620405"/>
    </source>
</evidence>
<sequence length="139" mass="16042">MKRLFVALASLFVLAISVNAMAAPVQDQDHDHDHGWSDDHGHDHDHGHDDRDHGRGDDHDRGHDDHYDHGRHGGWDRHYGRGDRLPERYRGPDYYVDDYARYHLYAPRPGYRWVRGDDGQFVLVGIATGIIISEVLYGH</sequence>
<accession>A0ABW8IZU0</accession>
<feature type="region of interest" description="Disordered" evidence="1">
    <location>
        <begin position="26"/>
        <end position="73"/>
    </location>
</feature>
<evidence type="ECO:0000256" key="2">
    <source>
        <dbReference type="SAM" id="SignalP"/>
    </source>
</evidence>
<dbReference type="Gene3D" id="3.10.450.160">
    <property type="entry name" value="inner membrane protein cigr"/>
    <property type="match status" value="1"/>
</dbReference>
<feature type="compositionally biased region" description="Basic and acidic residues" evidence="1">
    <location>
        <begin position="27"/>
        <end position="73"/>
    </location>
</feature>
<evidence type="ECO:0000313" key="3">
    <source>
        <dbReference type="EMBL" id="MFK2874864.1"/>
    </source>
</evidence>
<feature type="signal peptide" evidence="2">
    <location>
        <begin position="1"/>
        <end position="22"/>
    </location>
</feature>